<organism evidence="2 3">
    <name type="scientific">Prorocentrum cordatum</name>
    <dbReference type="NCBI Taxonomy" id="2364126"/>
    <lineage>
        <taxon>Eukaryota</taxon>
        <taxon>Sar</taxon>
        <taxon>Alveolata</taxon>
        <taxon>Dinophyceae</taxon>
        <taxon>Prorocentrales</taxon>
        <taxon>Prorocentraceae</taxon>
        <taxon>Prorocentrum</taxon>
    </lineage>
</organism>
<sequence length="229" mass="24838">DDDDDDDDADAAEESRRQRRRPSVPASAGGSRVRQSVGELRHPPVRRGRDQKERKNGGKEGSREVGKSEGSKLGSPRRTGQNVGPRRRCRFTARRASLRLGLCPAAARALVGRAAFGDLNLALPQAVAVGKLRLAYVRLRALAEEDVPILPRAARPIDLVLLAKRLRYLSMSGVDSMRRMNKTSEGNKKFTRIPSGVTSEKPDGRTKFRRLSSGTATSGSSPSSPLGSS</sequence>
<evidence type="ECO:0000313" key="3">
    <source>
        <dbReference type="Proteomes" id="UP001189429"/>
    </source>
</evidence>
<evidence type="ECO:0000256" key="1">
    <source>
        <dbReference type="SAM" id="MobiDB-lite"/>
    </source>
</evidence>
<evidence type="ECO:0000313" key="2">
    <source>
        <dbReference type="EMBL" id="CAK0849970.1"/>
    </source>
</evidence>
<feature type="compositionally biased region" description="Low complexity" evidence="1">
    <location>
        <begin position="211"/>
        <end position="229"/>
    </location>
</feature>
<gene>
    <name evidence="2" type="ORF">PCOR1329_LOCUS42531</name>
</gene>
<name>A0ABN9TXM0_9DINO</name>
<proteinExistence type="predicted"/>
<feature type="region of interest" description="Disordered" evidence="1">
    <location>
        <begin position="179"/>
        <end position="229"/>
    </location>
</feature>
<accession>A0ABN9TXM0</accession>
<dbReference type="Proteomes" id="UP001189429">
    <property type="component" value="Unassembled WGS sequence"/>
</dbReference>
<feature type="region of interest" description="Disordered" evidence="1">
    <location>
        <begin position="1"/>
        <end position="88"/>
    </location>
</feature>
<feature type="compositionally biased region" description="Acidic residues" evidence="1">
    <location>
        <begin position="1"/>
        <end position="12"/>
    </location>
</feature>
<reference evidence="2" key="1">
    <citation type="submission" date="2023-10" db="EMBL/GenBank/DDBJ databases">
        <authorList>
            <person name="Chen Y."/>
            <person name="Shah S."/>
            <person name="Dougan E. K."/>
            <person name="Thang M."/>
            <person name="Chan C."/>
        </authorList>
    </citation>
    <scope>NUCLEOTIDE SEQUENCE [LARGE SCALE GENOMIC DNA]</scope>
</reference>
<protein>
    <submittedName>
        <fullName evidence="2">Uncharacterized protein</fullName>
    </submittedName>
</protein>
<comment type="caution">
    <text evidence="2">The sequence shown here is derived from an EMBL/GenBank/DDBJ whole genome shotgun (WGS) entry which is preliminary data.</text>
</comment>
<keyword evidence="3" id="KW-1185">Reference proteome</keyword>
<feature type="non-terminal residue" evidence="2">
    <location>
        <position position="1"/>
    </location>
</feature>
<dbReference type="EMBL" id="CAUYUJ010015109">
    <property type="protein sequence ID" value="CAK0849970.1"/>
    <property type="molecule type" value="Genomic_DNA"/>
</dbReference>
<feature type="compositionally biased region" description="Basic and acidic residues" evidence="1">
    <location>
        <begin position="39"/>
        <end position="70"/>
    </location>
</feature>